<evidence type="ECO:0000256" key="2">
    <source>
        <dbReference type="ARBA" id="ARBA00038211"/>
    </source>
</evidence>
<dbReference type="GO" id="GO:0005737">
    <property type="term" value="C:cytoplasm"/>
    <property type="evidence" value="ECO:0007669"/>
    <property type="project" value="TreeGrafter"/>
</dbReference>
<dbReference type="PANTHER" id="PTHR22603">
    <property type="entry name" value="CHOLINE/ETHANOALAMINE KINASE"/>
    <property type="match status" value="1"/>
</dbReference>
<name>A0A388KXJ7_CHABU</name>
<accession>A0A388KXJ7</accession>
<proteinExistence type="inferred from homology"/>
<dbReference type="PANTHER" id="PTHR22603:SF66">
    <property type="entry name" value="ETHANOLAMINE KINASE"/>
    <property type="match status" value="1"/>
</dbReference>
<keyword evidence="6" id="KW-1185">Reference proteome</keyword>
<dbReference type="AlphaFoldDB" id="A0A388KXJ7"/>
<dbReference type="Gene3D" id="3.30.200.20">
    <property type="entry name" value="Phosphorylase Kinase, domain 1"/>
    <property type="match status" value="1"/>
</dbReference>
<dbReference type="Gramene" id="GBG74702">
    <property type="protein sequence ID" value="GBG74702"/>
    <property type="gene ID" value="CBR_g19107"/>
</dbReference>
<reference evidence="5 6" key="1">
    <citation type="journal article" date="2018" name="Cell">
        <title>The Chara Genome: Secondary Complexity and Implications for Plant Terrestrialization.</title>
        <authorList>
            <person name="Nishiyama T."/>
            <person name="Sakayama H."/>
            <person name="Vries J.D."/>
            <person name="Buschmann H."/>
            <person name="Saint-Marcoux D."/>
            <person name="Ullrich K.K."/>
            <person name="Haas F.B."/>
            <person name="Vanderstraeten L."/>
            <person name="Becker D."/>
            <person name="Lang D."/>
            <person name="Vosolsobe S."/>
            <person name="Rombauts S."/>
            <person name="Wilhelmsson P.K.I."/>
            <person name="Janitza P."/>
            <person name="Kern R."/>
            <person name="Heyl A."/>
            <person name="Rumpler F."/>
            <person name="Villalobos L.I.A.C."/>
            <person name="Clay J.M."/>
            <person name="Skokan R."/>
            <person name="Toyoda A."/>
            <person name="Suzuki Y."/>
            <person name="Kagoshima H."/>
            <person name="Schijlen E."/>
            <person name="Tajeshwar N."/>
            <person name="Catarino B."/>
            <person name="Hetherington A.J."/>
            <person name="Saltykova A."/>
            <person name="Bonnot C."/>
            <person name="Breuninger H."/>
            <person name="Symeonidi A."/>
            <person name="Radhakrishnan G.V."/>
            <person name="Van Nieuwerburgh F."/>
            <person name="Deforce D."/>
            <person name="Chang C."/>
            <person name="Karol K.G."/>
            <person name="Hedrich R."/>
            <person name="Ulvskov P."/>
            <person name="Glockner G."/>
            <person name="Delwiche C.F."/>
            <person name="Petrasek J."/>
            <person name="Van de Peer Y."/>
            <person name="Friml J."/>
            <person name="Beilby M."/>
            <person name="Dolan L."/>
            <person name="Kohara Y."/>
            <person name="Sugano S."/>
            <person name="Fujiyama A."/>
            <person name="Delaux P.-M."/>
            <person name="Quint M."/>
            <person name="TheiBen G."/>
            <person name="Hagemann M."/>
            <person name="Harholt J."/>
            <person name="Dunand C."/>
            <person name="Zachgo S."/>
            <person name="Langdale J."/>
            <person name="Maumus F."/>
            <person name="Straeten D.V.D."/>
            <person name="Gould S.B."/>
            <person name="Rensing S.A."/>
        </authorList>
    </citation>
    <scope>NUCLEOTIDE SEQUENCE [LARGE SCALE GENOMIC DNA]</scope>
    <source>
        <strain evidence="5 6">S276</strain>
    </source>
</reference>
<comment type="pathway">
    <text evidence="1">Phospholipid metabolism; phosphatidylethanolamine biosynthesis; phosphatidylethanolamine from ethanolamine: step 1/3.</text>
</comment>
<dbReference type="GO" id="GO:0004305">
    <property type="term" value="F:ethanolamine kinase activity"/>
    <property type="evidence" value="ECO:0007669"/>
    <property type="project" value="UniProtKB-EC"/>
</dbReference>
<comment type="caution">
    <text evidence="5">The sequence shown here is derived from an EMBL/GenBank/DDBJ whole genome shotgun (WGS) entry which is preliminary data.</text>
</comment>
<organism evidence="5 6">
    <name type="scientific">Chara braunii</name>
    <name type="common">Braun's stonewort</name>
    <dbReference type="NCBI Taxonomy" id="69332"/>
    <lineage>
        <taxon>Eukaryota</taxon>
        <taxon>Viridiplantae</taxon>
        <taxon>Streptophyta</taxon>
        <taxon>Charophyceae</taxon>
        <taxon>Charales</taxon>
        <taxon>Characeae</taxon>
        <taxon>Chara</taxon>
    </lineage>
</organism>
<dbReference type="EC" id="2.7.1.82" evidence="3"/>
<gene>
    <name evidence="5" type="ORF">CBR_g19107</name>
</gene>
<evidence type="ECO:0000256" key="1">
    <source>
        <dbReference type="ARBA" id="ARBA00037883"/>
    </source>
</evidence>
<dbReference type="OrthoDB" id="10267235at2759"/>
<dbReference type="CDD" id="cd05157">
    <property type="entry name" value="ETNK_euk"/>
    <property type="match status" value="1"/>
</dbReference>
<evidence type="ECO:0000313" key="5">
    <source>
        <dbReference type="EMBL" id="GBG74702.1"/>
    </source>
</evidence>
<dbReference type="Proteomes" id="UP000265515">
    <property type="component" value="Unassembled WGS sequence"/>
</dbReference>
<protein>
    <recommendedName>
        <fullName evidence="3">ethanolamine kinase</fullName>
        <ecNumber evidence="3">2.7.1.82</ecNumber>
    </recommendedName>
</protein>
<sequence length="668" mass="75743">MGVGVDSVLDISAPQEELHAGVKEVCQSIVIGWREVDPSRLVVSTISGGITNILLKVSKVEFNGEEVVEESSVIVRIFGKNTELFIARPRELENTKVLSAHGFGPKFLGAFGNGLVQSFIHARTLDVADMSKGAFVVKIARLVRRFNDLHVPGSREPQLWTGIEKLLMLAKQISFDDDPVKQQRFSTISLSEIRTETADLKTACESLQSPVVFCHNDLLSGNFMYDDEKDELHVIDFEYGDYNYRGYEIGNHFNEYAGFDCDYTLYPSKEAQWFFIKHYLCPDSPEDAQESEIERLYVEANVFALASHIYWGVWALLQASFSSVDFDYLGYFFMRWDEYKRRKDEAFALIKGKGKDKDKKGAHSEKPGLLSAALPHDNHQALLTTSHTEVQFQIPIQGPVPLLVPPVLSVPLPVVPISASVFAFWFLFPCQPQSFCPVSSSMAEVTVRRNIDRGRSGSLAHGTASVHRNWVHTSELPPDIGTGSIQLELVPYNWNWFHTIGTGSVHRNWSQTSELVPYNRKLVPYNQNWFHKIGTGSVHWNWSQTSELVLDIGTGSGLWNWFRTSELVRDIIHPPPQIRRADGELVIMRVFFFHVRFRPDLSHLTDQSHGSGVMHQRRRARSGRTGDSHRTAYGLTERTAFMATWAIIMAKELVDDIATMVMICRLWF</sequence>
<feature type="region of interest" description="Disordered" evidence="4">
    <location>
        <begin position="606"/>
        <end position="629"/>
    </location>
</feature>
<comment type="similarity">
    <text evidence="2">Belongs to the choline/ethanolamine kinase family.</text>
</comment>
<dbReference type="InterPro" id="IPR011009">
    <property type="entry name" value="Kinase-like_dom_sf"/>
</dbReference>
<dbReference type="GO" id="GO:0006646">
    <property type="term" value="P:phosphatidylethanolamine biosynthetic process"/>
    <property type="evidence" value="ECO:0007669"/>
    <property type="project" value="TreeGrafter"/>
</dbReference>
<dbReference type="SUPFAM" id="SSF56112">
    <property type="entry name" value="Protein kinase-like (PK-like)"/>
    <property type="match status" value="1"/>
</dbReference>
<dbReference type="EMBL" id="BFEA01000209">
    <property type="protein sequence ID" value="GBG74702.1"/>
    <property type="molecule type" value="Genomic_DNA"/>
</dbReference>
<evidence type="ECO:0000256" key="4">
    <source>
        <dbReference type="SAM" id="MobiDB-lite"/>
    </source>
</evidence>
<evidence type="ECO:0000313" key="6">
    <source>
        <dbReference type="Proteomes" id="UP000265515"/>
    </source>
</evidence>
<dbReference type="STRING" id="69332.A0A388KXJ7"/>
<evidence type="ECO:0000256" key="3">
    <source>
        <dbReference type="ARBA" id="ARBA00038874"/>
    </source>
</evidence>
<dbReference type="Pfam" id="PF01633">
    <property type="entry name" value="Choline_kinase"/>
    <property type="match status" value="1"/>
</dbReference>
<dbReference type="Gene3D" id="3.90.1200.10">
    <property type="match status" value="1"/>
</dbReference>